<proteinExistence type="inferred from homology"/>
<dbReference type="EMBL" id="JAVDUJ010000001">
    <property type="protein sequence ID" value="MDR6938641.1"/>
    <property type="molecule type" value="Genomic_DNA"/>
</dbReference>
<dbReference type="Gene3D" id="3.40.140.10">
    <property type="entry name" value="Cytidine Deaminase, domain 2"/>
    <property type="match status" value="1"/>
</dbReference>
<organism evidence="14 15">
    <name type="scientific">Arcanobacterium hippocoleae</name>
    <dbReference type="NCBI Taxonomy" id="149017"/>
    <lineage>
        <taxon>Bacteria</taxon>
        <taxon>Bacillati</taxon>
        <taxon>Actinomycetota</taxon>
        <taxon>Actinomycetes</taxon>
        <taxon>Actinomycetales</taxon>
        <taxon>Actinomycetaceae</taxon>
        <taxon>Arcanobacterium</taxon>
    </lineage>
</organism>
<dbReference type="NCBIfam" id="TIGR01354">
    <property type="entry name" value="cyt_deam_tetra"/>
    <property type="match status" value="1"/>
</dbReference>
<evidence type="ECO:0000256" key="4">
    <source>
        <dbReference type="ARBA" id="ARBA00012783"/>
    </source>
</evidence>
<keyword evidence="8 12" id="KW-0862">Zinc</keyword>
<dbReference type="NCBIfam" id="NF004064">
    <property type="entry name" value="PRK05578.1"/>
    <property type="match status" value="1"/>
</dbReference>
<comment type="function">
    <text evidence="2 12">This enzyme scavenges exogenous and endogenous cytidine and 2'-deoxycytidine for UMP synthesis.</text>
</comment>
<dbReference type="SUPFAM" id="SSF53927">
    <property type="entry name" value="Cytidine deaminase-like"/>
    <property type="match status" value="1"/>
</dbReference>
<dbReference type="PANTHER" id="PTHR11644:SF2">
    <property type="entry name" value="CYTIDINE DEAMINASE"/>
    <property type="match status" value="1"/>
</dbReference>
<comment type="catalytic activity">
    <reaction evidence="11 12">
        <text>cytidine + H2O + H(+) = uridine + NH4(+)</text>
        <dbReference type="Rhea" id="RHEA:16069"/>
        <dbReference type="ChEBI" id="CHEBI:15377"/>
        <dbReference type="ChEBI" id="CHEBI:15378"/>
        <dbReference type="ChEBI" id="CHEBI:16704"/>
        <dbReference type="ChEBI" id="CHEBI:17562"/>
        <dbReference type="ChEBI" id="CHEBI:28938"/>
        <dbReference type="EC" id="3.5.4.5"/>
    </reaction>
</comment>
<evidence type="ECO:0000313" key="14">
    <source>
        <dbReference type="EMBL" id="MDR6938641.1"/>
    </source>
</evidence>
<dbReference type="Proteomes" id="UP001266099">
    <property type="component" value="Unassembled WGS sequence"/>
</dbReference>
<evidence type="ECO:0000256" key="1">
    <source>
        <dbReference type="ARBA" id="ARBA00001947"/>
    </source>
</evidence>
<evidence type="ECO:0000256" key="6">
    <source>
        <dbReference type="ARBA" id="ARBA00022723"/>
    </source>
</evidence>
<comment type="similarity">
    <text evidence="3 12">Belongs to the cytidine and deoxycytidylate deaminase family.</text>
</comment>
<dbReference type="InterPro" id="IPR002125">
    <property type="entry name" value="CMP_dCMP_dom"/>
</dbReference>
<dbReference type="InterPro" id="IPR016192">
    <property type="entry name" value="APOBEC/CMP_deaminase_Zn-bd"/>
</dbReference>
<evidence type="ECO:0000256" key="7">
    <source>
        <dbReference type="ARBA" id="ARBA00022801"/>
    </source>
</evidence>
<protein>
    <recommendedName>
        <fullName evidence="5 12">Cytidine deaminase</fullName>
        <ecNumber evidence="4 12">3.5.4.5</ecNumber>
    </recommendedName>
    <alternativeName>
        <fullName evidence="9 12">Cytidine aminohydrolase</fullName>
    </alternativeName>
</protein>
<evidence type="ECO:0000256" key="8">
    <source>
        <dbReference type="ARBA" id="ARBA00022833"/>
    </source>
</evidence>
<dbReference type="InterPro" id="IPR016193">
    <property type="entry name" value="Cytidine_deaminase-like"/>
</dbReference>
<comment type="catalytic activity">
    <reaction evidence="10 12">
        <text>2'-deoxycytidine + H2O + H(+) = 2'-deoxyuridine + NH4(+)</text>
        <dbReference type="Rhea" id="RHEA:13433"/>
        <dbReference type="ChEBI" id="CHEBI:15377"/>
        <dbReference type="ChEBI" id="CHEBI:15378"/>
        <dbReference type="ChEBI" id="CHEBI:15698"/>
        <dbReference type="ChEBI" id="CHEBI:16450"/>
        <dbReference type="ChEBI" id="CHEBI:28938"/>
        <dbReference type="EC" id="3.5.4.5"/>
    </reaction>
</comment>
<evidence type="ECO:0000259" key="13">
    <source>
        <dbReference type="PROSITE" id="PS51747"/>
    </source>
</evidence>
<evidence type="ECO:0000256" key="5">
    <source>
        <dbReference type="ARBA" id="ARBA00018266"/>
    </source>
</evidence>
<evidence type="ECO:0000256" key="12">
    <source>
        <dbReference type="RuleBase" id="RU364006"/>
    </source>
</evidence>
<gene>
    <name evidence="14" type="ORF">J2S36_000184</name>
</gene>
<accession>A0ABU1T1B3</accession>
<reference evidence="14 15" key="1">
    <citation type="submission" date="2023-07" db="EMBL/GenBank/DDBJ databases">
        <title>Sequencing the genomes of 1000 actinobacteria strains.</title>
        <authorList>
            <person name="Klenk H.-P."/>
        </authorList>
    </citation>
    <scope>NUCLEOTIDE SEQUENCE [LARGE SCALE GENOMIC DNA]</scope>
    <source>
        <strain evidence="14 15">DSM 15539</strain>
    </source>
</reference>
<keyword evidence="15" id="KW-1185">Reference proteome</keyword>
<evidence type="ECO:0000256" key="2">
    <source>
        <dbReference type="ARBA" id="ARBA00003949"/>
    </source>
</evidence>
<comment type="caution">
    <text evidence="14">The sequence shown here is derived from an EMBL/GenBank/DDBJ whole genome shotgun (WGS) entry which is preliminary data.</text>
</comment>
<evidence type="ECO:0000313" key="15">
    <source>
        <dbReference type="Proteomes" id="UP001266099"/>
    </source>
</evidence>
<evidence type="ECO:0000256" key="3">
    <source>
        <dbReference type="ARBA" id="ARBA00006576"/>
    </source>
</evidence>
<evidence type="ECO:0000256" key="9">
    <source>
        <dbReference type="ARBA" id="ARBA00032005"/>
    </source>
</evidence>
<sequence>MDEAMMLDWEELIYQAQAAMKCAYAPYSHYPVGAAGLTETGVIYTGCNVENASTGLGLCAECGMISAMIRAGASRLVAVACVNKENEVITPCGRCRQLIYEHGGSECLVAMPQGPMSLAQLLPGAFGPSDLGKISPVVEMKEAE</sequence>
<dbReference type="PROSITE" id="PS00903">
    <property type="entry name" value="CYT_DCMP_DEAMINASES_1"/>
    <property type="match status" value="1"/>
</dbReference>
<evidence type="ECO:0000256" key="11">
    <source>
        <dbReference type="ARBA" id="ARBA00049558"/>
    </source>
</evidence>
<dbReference type="PROSITE" id="PS51747">
    <property type="entry name" value="CYT_DCMP_DEAMINASES_2"/>
    <property type="match status" value="1"/>
</dbReference>
<dbReference type="InterPro" id="IPR006262">
    <property type="entry name" value="Cyt_deam_tetra"/>
</dbReference>
<dbReference type="Pfam" id="PF00383">
    <property type="entry name" value="dCMP_cyt_deam_1"/>
    <property type="match status" value="1"/>
</dbReference>
<evidence type="ECO:0000256" key="10">
    <source>
        <dbReference type="ARBA" id="ARBA00049252"/>
    </source>
</evidence>
<keyword evidence="7 12" id="KW-0378">Hydrolase</keyword>
<dbReference type="PANTHER" id="PTHR11644">
    <property type="entry name" value="CYTIDINE DEAMINASE"/>
    <property type="match status" value="1"/>
</dbReference>
<comment type="cofactor">
    <cofactor evidence="1 12">
        <name>Zn(2+)</name>
        <dbReference type="ChEBI" id="CHEBI:29105"/>
    </cofactor>
</comment>
<name>A0ABU1T1B3_9ACTO</name>
<dbReference type="RefSeq" id="WP_309954629.1">
    <property type="nucleotide sequence ID" value="NZ_CP136414.1"/>
</dbReference>
<keyword evidence="6 12" id="KW-0479">Metal-binding</keyword>
<dbReference type="EC" id="3.5.4.5" evidence="4 12"/>
<feature type="domain" description="CMP/dCMP-type deaminase" evidence="13">
    <location>
        <begin position="7"/>
        <end position="129"/>
    </location>
</feature>
<dbReference type="GO" id="GO:0004126">
    <property type="term" value="F:cytidine deaminase activity"/>
    <property type="evidence" value="ECO:0007669"/>
    <property type="project" value="UniProtKB-EC"/>
</dbReference>
<dbReference type="InterPro" id="IPR050202">
    <property type="entry name" value="Cyt/Deoxycyt_deaminase"/>
</dbReference>
<dbReference type="CDD" id="cd01283">
    <property type="entry name" value="cytidine_deaminase"/>
    <property type="match status" value="1"/>
</dbReference>